<dbReference type="EMBL" id="JAWJWF010000002">
    <property type="protein sequence ID" value="KAK6637466.1"/>
    <property type="molecule type" value="Genomic_DNA"/>
</dbReference>
<keyword evidence="6 9" id="KW-1133">Transmembrane helix</keyword>
<gene>
    <name evidence="12" type="ORF">RUM44_007883</name>
</gene>
<keyword evidence="4 9" id="KW-0812">Transmembrane</keyword>
<dbReference type="SUPFAM" id="SSF161111">
    <property type="entry name" value="Cation efflux protein transmembrane domain-like"/>
    <property type="match status" value="1"/>
</dbReference>
<dbReference type="Pfam" id="PF01545">
    <property type="entry name" value="Cation_efflux"/>
    <property type="match status" value="1"/>
</dbReference>
<evidence type="ECO:0000256" key="8">
    <source>
        <dbReference type="SAM" id="MobiDB-lite"/>
    </source>
</evidence>
<comment type="similarity">
    <text evidence="2">Belongs to the cation diffusion facilitator (CDF) transporter (TC 2.A.4) family. SLC30A subfamily.</text>
</comment>
<evidence type="ECO:0000256" key="5">
    <source>
        <dbReference type="ARBA" id="ARBA00022833"/>
    </source>
</evidence>
<dbReference type="InterPro" id="IPR027469">
    <property type="entry name" value="Cation_efflux_TMD_sf"/>
</dbReference>
<evidence type="ECO:0000259" key="10">
    <source>
        <dbReference type="Pfam" id="PF01545"/>
    </source>
</evidence>
<evidence type="ECO:0000259" key="11">
    <source>
        <dbReference type="Pfam" id="PF16916"/>
    </source>
</evidence>
<feature type="region of interest" description="Disordered" evidence="8">
    <location>
        <begin position="329"/>
        <end position="372"/>
    </location>
</feature>
<reference evidence="12 13" key="1">
    <citation type="submission" date="2023-09" db="EMBL/GenBank/DDBJ databases">
        <title>Genomes of two closely related lineages of the louse Polyplax serrata with different host specificities.</title>
        <authorList>
            <person name="Martinu J."/>
            <person name="Tarabai H."/>
            <person name="Stefka J."/>
            <person name="Hypsa V."/>
        </authorList>
    </citation>
    <scope>NUCLEOTIDE SEQUENCE [LARGE SCALE GENOMIC DNA]</scope>
    <source>
        <strain evidence="12">98ZLc_SE</strain>
    </source>
</reference>
<accession>A0ABR1BAS4</accession>
<comment type="caution">
    <text evidence="12">The sequence shown here is derived from an EMBL/GenBank/DDBJ whole genome shotgun (WGS) entry which is preliminary data.</text>
</comment>
<feature type="transmembrane region" description="Helical" evidence="9">
    <location>
        <begin position="101"/>
        <end position="125"/>
    </location>
</feature>
<feature type="compositionally biased region" description="Basic and acidic residues" evidence="8">
    <location>
        <begin position="352"/>
        <end position="363"/>
    </location>
</feature>
<feature type="domain" description="Cation efflux protein cytoplasmic" evidence="11">
    <location>
        <begin position="203"/>
        <end position="245"/>
    </location>
</feature>
<dbReference type="PANTHER" id="PTHR45820">
    <property type="entry name" value="FI23527P1"/>
    <property type="match status" value="1"/>
</dbReference>
<name>A0ABR1BAS4_POLSC</name>
<protein>
    <submittedName>
        <fullName evidence="12">Uncharacterized protein</fullName>
    </submittedName>
</protein>
<feature type="compositionally biased region" description="Basic and acidic residues" evidence="8">
    <location>
        <begin position="28"/>
        <end position="39"/>
    </location>
</feature>
<keyword evidence="3" id="KW-0813">Transport</keyword>
<evidence type="ECO:0000313" key="12">
    <source>
        <dbReference type="EMBL" id="KAK6637466.1"/>
    </source>
</evidence>
<sequence>MNILYPLNPKLQYYLKLHYGDIQGERKKEIGPKTTKEPNDSTQQVTKSVRESESSLKNTFGWARIDILVMLIGCIFLASLGFSVLVEAVQTLIHIDHHDEMHFPLVIVMVGAVGLLLNGFCYILIGGYTFHQGSYLHVTENGEVVLERAVTVDSLRKGQRRLSSQSRRTTLTYSPPQRQGIREMIRDIIVKESGLILLQTIPDDINIDSLRFQLLQAFPNVVNVHDLHVWQLTADKIISTAHIIFLNPADYLKINKQMTKFFNDQGITQVTIQPEFAIESGPNSMSPDIQGSQTAPCLMQCTTDECRKRNCCIEPKDSRSDECLEVIKIEGNSSSSNTSPSTSTSEPTHTLAEPKQKKQEPSQKKSKLTNQK</sequence>
<evidence type="ECO:0000256" key="4">
    <source>
        <dbReference type="ARBA" id="ARBA00022692"/>
    </source>
</evidence>
<feature type="compositionally biased region" description="Low complexity" evidence="8">
    <location>
        <begin position="332"/>
        <end position="348"/>
    </location>
</feature>
<dbReference type="InterPro" id="IPR027470">
    <property type="entry name" value="Cation_efflux_CTD"/>
</dbReference>
<evidence type="ECO:0000256" key="2">
    <source>
        <dbReference type="ARBA" id="ARBA00008873"/>
    </source>
</evidence>
<dbReference type="Proteomes" id="UP001359485">
    <property type="component" value="Unassembled WGS sequence"/>
</dbReference>
<feature type="domain" description="Cation efflux protein transmembrane" evidence="10">
    <location>
        <begin position="54"/>
        <end position="134"/>
    </location>
</feature>
<feature type="transmembrane region" description="Helical" evidence="9">
    <location>
        <begin position="67"/>
        <end position="89"/>
    </location>
</feature>
<keyword evidence="7 9" id="KW-0472">Membrane</keyword>
<evidence type="ECO:0000256" key="3">
    <source>
        <dbReference type="ARBA" id="ARBA00022448"/>
    </source>
</evidence>
<evidence type="ECO:0000256" key="1">
    <source>
        <dbReference type="ARBA" id="ARBA00004141"/>
    </source>
</evidence>
<evidence type="ECO:0000256" key="7">
    <source>
        <dbReference type="ARBA" id="ARBA00023136"/>
    </source>
</evidence>
<dbReference type="Pfam" id="PF16916">
    <property type="entry name" value="ZT_dimer"/>
    <property type="match status" value="1"/>
</dbReference>
<dbReference type="Gene3D" id="1.20.1510.10">
    <property type="entry name" value="Cation efflux protein transmembrane domain"/>
    <property type="match status" value="1"/>
</dbReference>
<evidence type="ECO:0000256" key="6">
    <source>
        <dbReference type="ARBA" id="ARBA00022989"/>
    </source>
</evidence>
<organism evidence="12 13">
    <name type="scientific">Polyplax serrata</name>
    <name type="common">Common mouse louse</name>
    <dbReference type="NCBI Taxonomy" id="468196"/>
    <lineage>
        <taxon>Eukaryota</taxon>
        <taxon>Metazoa</taxon>
        <taxon>Ecdysozoa</taxon>
        <taxon>Arthropoda</taxon>
        <taxon>Hexapoda</taxon>
        <taxon>Insecta</taxon>
        <taxon>Pterygota</taxon>
        <taxon>Neoptera</taxon>
        <taxon>Paraneoptera</taxon>
        <taxon>Psocodea</taxon>
        <taxon>Troctomorpha</taxon>
        <taxon>Phthiraptera</taxon>
        <taxon>Anoplura</taxon>
        <taxon>Polyplacidae</taxon>
        <taxon>Polyplax</taxon>
    </lineage>
</organism>
<keyword evidence="13" id="KW-1185">Reference proteome</keyword>
<dbReference type="PANTHER" id="PTHR45820:SF9">
    <property type="entry name" value="FI23527P1"/>
    <property type="match status" value="1"/>
</dbReference>
<proteinExistence type="inferred from homology"/>
<evidence type="ECO:0000313" key="13">
    <source>
        <dbReference type="Proteomes" id="UP001359485"/>
    </source>
</evidence>
<dbReference type="InterPro" id="IPR058533">
    <property type="entry name" value="Cation_efflux_TM"/>
</dbReference>
<comment type="subcellular location">
    <subcellularLocation>
        <location evidence="1">Membrane</location>
        <topology evidence="1">Multi-pass membrane protein</topology>
    </subcellularLocation>
</comment>
<feature type="region of interest" description="Disordered" evidence="8">
    <location>
        <begin position="28"/>
        <end position="47"/>
    </location>
</feature>
<evidence type="ECO:0000256" key="9">
    <source>
        <dbReference type="SAM" id="Phobius"/>
    </source>
</evidence>
<keyword evidence="5" id="KW-0862">Zinc</keyword>